<evidence type="ECO:0000256" key="4">
    <source>
        <dbReference type="ARBA" id="ARBA00022989"/>
    </source>
</evidence>
<dbReference type="Proteomes" id="UP000001940">
    <property type="component" value="Chromosome V"/>
</dbReference>
<dbReference type="PANTHER" id="PTHR45799">
    <property type="entry name" value="RETICULON-LIKE PROTEIN"/>
    <property type="match status" value="1"/>
</dbReference>
<dbReference type="CTD" id="179981"/>
<keyword evidence="4 6" id="KW-1133">Transmembrane helix</keyword>
<dbReference type="Pfam" id="PF02453">
    <property type="entry name" value="Reticulon"/>
    <property type="match status" value="1"/>
</dbReference>
<dbReference type="Gene3D" id="1.20.5.2480">
    <property type="match status" value="1"/>
</dbReference>
<comment type="subcellular location">
    <subcellularLocation>
        <location evidence="1 6">Endoplasmic reticulum membrane</location>
        <topology evidence="1 6">Multi-pass membrane protein</topology>
    </subcellularLocation>
</comment>
<dbReference type="OrthoDB" id="567788at2759"/>
<protein>
    <recommendedName>
        <fullName evidence="6">Reticulon-like protein</fullName>
    </recommendedName>
</protein>
<feature type="transmembrane region" description="Helical" evidence="6">
    <location>
        <begin position="175"/>
        <end position="201"/>
    </location>
</feature>
<dbReference type="UCSC" id="W06A7.3b.1">
    <property type="organism name" value="c. elegans"/>
</dbReference>
<feature type="transmembrane region" description="Helical" evidence="6">
    <location>
        <begin position="70"/>
        <end position="86"/>
    </location>
</feature>
<dbReference type="Bgee" id="WBGene00004336">
    <property type="expression patterns" value="Expressed in pharyngeal muscle cell (C elegans) and 7 other cell types or tissues"/>
</dbReference>
<sequence length="252" mass="27567">MSKLGAVGRGLYALIAFIVNIVLRVGLNVALVVGVAVSAHEAYKLTKSSGVLRKKEVLDVIYWRDAKKSAIVLSLALLVLFVLAKYPLLTVVTYSLLLALGAAAGFRVFKKVEAQIKKTDSEHPFSEILAQDLTLPQEKVHAQADVFVEHATCIANKLKKLVFVESPLESIKFGLVLWSLTYIASWFSGFTLAILGLLGVFSVPKVYESNQEAIDPHLATISGHLKNVQNIIDEKLPFLRSAPVAAEEKKDQ</sequence>
<feature type="transmembrane region" description="Helical" evidence="6">
    <location>
        <begin position="12"/>
        <end position="37"/>
    </location>
</feature>
<dbReference type="HOGENOM" id="CLU_048580_3_0_1"/>
<evidence type="ECO:0000259" key="7">
    <source>
        <dbReference type="PROSITE" id="PS50845"/>
    </source>
</evidence>
<proteinExistence type="evidence at protein level"/>
<keyword evidence="3 6" id="KW-0256">Endoplasmic reticulum</keyword>
<evidence type="ECO:0000313" key="10">
    <source>
        <dbReference type="WormBase" id="W06A7.3a"/>
    </source>
</evidence>
<dbReference type="IntAct" id="Q23187">
    <property type="interactions" value="4"/>
</dbReference>
<dbReference type="RefSeq" id="NP_001379166.1">
    <property type="nucleotide sequence ID" value="NM_001392662.1"/>
</dbReference>
<dbReference type="DIP" id="DIP-27127N"/>
<keyword evidence="11" id="KW-1267">Proteomics identification</keyword>
<dbReference type="PROSITE" id="PS50845">
    <property type="entry name" value="RETICULON"/>
    <property type="match status" value="1"/>
</dbReference>
<evidence type="ECO:0000313" key="9">
    <source>
        <dbReference type="Proteomes" id="UP000001940"/>
    </source>
</evidence>
<evidence type="ECO:0000256" key="1">
    <source>
        <dbReference type="ARBA" id="ARBA00004477"/>
    </source>
</evidence>
<name>Q23187_CAEEL</name>
<accession>Q23187</accession>
<evidence type="ECO:0000256" key="2">
    <source>
        <dbReference type="ARBA" id="ARBA00022692"/>
    </source>
</evidence>
<keyword evidence="9" id="KW-1185">Reference proteome</keyword>
<dbReference type="AGR" id="WB:WBGene00004336"/>
<evidence type="ECO:0000256" key="5">
    <source>
        <dbReference type="ARBA" id="ARBA00023136"/>
    </source>
</evidence>
<dbReference type="ExpressionAtlas" id="Q23187">
    <property type="expression patterns" value="baseline and differential"/>
</dbReference>
<evidence type="ECO:0000313" key="8">
    <source>
        <dbReference type="EMBL" id="CAB01522.4"/>
    </source>
</evidence>
<dbReference type="EMBL" id="BX284605">
    <property type="protein sequence ID" value="CAB01522.4"/>
    <property type="molecule type" value="Genomic_DNA"/>
</dbReference>
<keyword evidence="5 6" id="KW-0472">Membrane</keyword>
<dbReference type="GeneID" id="179981"/>
<gene>
    <name evidence="8 10" type="primary">ret-1</name>
    <name evidence="8" type="ORF">CELE_W06A7.3</name>
    <name evidence="10" type="ORF">W06A7.3</name>
</gene>
<dbReference type="GO" id="GO:0005789">
    <property type="term" value="C:endoplasmic reticulum membrane"/>
    <property type="evidence" value="ECO:0007669"/>
    <property type="project" value="UniProtKB-SubCell"/>
</dbReference>
<evidence type="ECO:0000256" key="3">
    <source>
        <dbReference type="ARBA" id="ARBA00022824"/>
    </source>
</evidence>
<dbReference type="InterPro" id="IPR003388">
    <property type="entry name" value="Reticulon"/>
</dbReference>
<dbReference type="AlphaFoldDB" id="Q23187"/>
<dbReference type="WormBase" id="W06A7.3a">
    <property type="protein sequence ID" value="CE43007"/>
    <property type="gene ID" value="WBGene00004336"/>
    <property type="gene designation" value="ret-1"/>
</dbReference>
<organism evidence="8 9">
    <name type="scientific">Caenorhabditis elegans</name>
    <dbReference type="NCBI Taxonomy" id="6239"/>
    <lineage>
        <taxon>Eukaryota</taxon>
        <taxon>Metazoa</taxon>
        <taxon>Ecdysozoa</taxon>
        <taxon>Nematoda</taxon>
        <taxon>Chromadorea</taxon>
        <taxon>Rhabditida</taxon>
        <taxon>Rhabditina</taxon>
        <taxon>Rhabditomorpha</taxon>
        <taxon>Rhabditoidea</taxon>
        <taxon>Rhabditidae</taxon>
        <taxon>Peloderinae</taxon>
        <taxon>Caenorhabditis</taxon>
    </lineage>
</organism>
<evidence type="ECO:0007829" key="11">
    <source>
        <dbReference type="PeptideAtlas" id="Q23187"/>
    </source>
</evidence>
<dbReference type="InterPro" id="IPR046964">
    <property type="entry name" value="RTN1-4"/>
</dbReference>
<reference evidence="8 9" key="1">
    <citation type="journal article" date="1998" name="Science">
        <title>Genome sequence of the nematode C. elegans: a platform for investigating biology.</title>
        <authorList>
            <consortium name="The C. elegans sequencing consortium"/>
            <person name="Sulson J.E."/>
            <person name="Waterston R."/>
        </authorList>
    </citation>
    <scope>NUCLEOTIDE SEQUENCE [LARGE SCALE GENOMIC DNA]</scope>
    <source>
        <strain evidence="8 9">Bristol N2</strain>
    </source>
</reference>
<dbReference type="FunFam" id="1.20.5.2480:FF:000002">
    <property type="entry name" value="Reticulon-like protein"/>
    <property type="match status" value="1"/>
</dbReference>
<keyword evidence="2 6" id="KW-0812">Transmembrane</keyword>
<dbReference type="MINT" id="Q23187"/>
<feature type="domain" description="Reticulon" evidence="7">
    <location>
        <begin position="57"/>
        <end position="252"/>
    </location>
</feature>
<dbReference type="PhylomeDB" id="Q23187"/>
<dbReference type="PANTHER" id="PTHR45799:SF2">
    <property type="entry name" value="RETICULON-LIKE PROTEIN"/>
    <property type="match status" value="1"/>
</dbReference>
<dbReference type="SMR" id="Q23187"/>
<dbReference type="PeptideAtlas" id="Q23187"/>
<evidence type="ECO:0000256" key="6">
    <source>
        <dbReference type="RuleBase" id="RU363132"/>
    </source>
</evidence>